<keyword evidence="1" id="KW-1133">Transmembrane helix</keyword>
<gene>
    <name evidence="2" type="ORF">SAMN05421756_11238</name>
</gene>
<sequence length="96" mass="10162">MPDVALSPLRARVEGVSRPLLVRLTRLPRPAVPLATVALFAVAVLAPAPVALLALVVIGLFLVWLTFLAWPAITTGGKLMRIAMIALVVVLGATRF</sequence>
<reference evidence="3" key="1">
    <citation type="submission" date="2016-10" db="EMBL/GenBank/DDBJ databases">
        <authorList>
            <person name="Varghese N."/>
            <person name="Submissions S."/>
        </authorList>
    </citation>
    <scope>NUCLEOTIDE SEQUENCE [LARGE SCALE GENOMIC DNA]</scope>
    <source>
        <strain evidence="3">CGMCC 4.6856</strain>
    </source>
</reference>
<evidence type="ECO:0000313" key="3">
    <source>
        <dbReference type="Proteomes" id="UP000198504"/>
    </source>
</evidence>
<name>A0A1H9N2J1_9ACTN</name>
<feature type="transmembrane region" description="Helical" evidence="1">
    <location>
        <begin position="27"/>
        <end position="45"/>
    </location>
</feature>
<accession>A0A1H9N2J1</accession>
<dbReference type="OrthoDB" id="3831256at2"/>
<dbReference type="EMBL" id="FOFA01000012">
    <property type="protein sequence ID" value="SER29603.1"/>
    <property type="molecule type" value="Genomic_DNA"/>
</dbReference>
<keyword evidence="3" id="KW-1185">Reference proteome</keyword>
<dbReference type="AlphaFoldDB" id="A0A1H9N2J1"/>
<dbReference type="Proteomes" id="UP000198504">
    <property type="component" value="Unassembled WGS sequence"/>
</dbReference>
<organism evidence="2 3">
    <name type="scientific">Microlunatus flavus</name>
    <dbReference type="NCBI Taxonomy" id="1036181"/>
    <lineage>
        <taxon>Bacteria</taxon>
        <taxon>Bacillati</taxon>
        <taxon>Actinomycetota</taxon>
        <taxon>Actinomycetes</taxon>
        <taxon>Propionibacteriales</taxon>
        <taxon>Propionibacteriaceae</taxon>
        <taxon>Microlunatus</taxon>
    </lineage>
</organism>
<feature type="transmembrane region" description="Helical" evidence="1">
    <location>
        <begin position="52"/>
        <end position="73"/>
    </location>
</feature>
<dbReference type="RefSeq" id="WP_091186255.1">
    <property type="nucleotide sequence ID" value="NZ_FOFA01000012.1"/>
</dbReference>
<keyword evidence="1" id="KW-0472">Membrane</keyword>
<dbReference type="Pfam" id="PF20444">
    <property type="entry name" value="DUF6703"/>
    <property type="match status" value="1"/>
</dbReference>
<evidence type="ECO:0000256" key="1">
    <source>
        <dbReference type="SAM" id="Phobius"/>
    </source>
</evidence>
<keyword evidence="1" id="KW-0812">Transmembrane</keyword>
<evidence type="ECO:0000313" key="2">
    <source>
        <dbReference type="EMBL" id="SER29603.1"/>
    </source>
</evidence>
<proteinExistence type="predicted"/>
<dbReference type="InterPro" id="IPR046549">
    <property type="entry name" value="DUF6703"/>
</dbReference>
<protein>
    <submittedName>
        <fullName evidence="2">Uncharacterized protein</fullName>
    </submittedName>
</protein>